<keyword evidence="7" id="KW-0645">Protease</keyword>
<sequence>MFKPYTTAVVFVITAVPSLLQLAISGLEPALMRNPAAIAEGEWWRLGTALVVQDGGVLGTLFNLVCLAVLGYFAERAFGPARWLALYAAGAVAGEAAGYLLNDPGAGNSIAVCGLAGGLAVAACDRLGRALGAYYALVLGASLVMGLGTWGVIVMVAVAVAGSQLVGKRERLPLWLFAAVAVPAAGVLAALADLHGVALLSGIVAGWISKGTSLSTSRSTKPA</sequence>
<feature type="transmembrane region" description="Helical" evidence="5">
    <location>
        <begin position="136"/>
        <end position="163"/>
    </location>
</feature>
<dbReference type="EMBL" id="JACHMB010000001">
    <property type="protein sequence ID" value="MBB5774330.1"/>
    <property type="molecule type" value="Genomic_DNA"/>
</dbReference>
<name>A0A7W9FZC7_9ACTN</name>
<feature type="transmembrane region" description="Helical" evidence="5">
    <location>
        <begin position="175"/>
        <end position="208"/>
    </location>
</feature>
<keyword evidence="7" id="KW-0378">Hydrolase</keyword>
<dbReference type="AlphaFoldDB" id="A0A7W9FZC7"/>
<evidence type="ECO:0000256" key="3">
    <source>
        <dbReference type="ARBA" id="ARBA00022989"/>
    </source>
</evidence>
<feature type="transmembrane region" description="Helical" evidence="5">
    <location>
        <begin position="81"/>
        <end position="100"/>
    </location>
</feature>
<reference evidence="7 8" key="1">
    <citation type="submission" date="2020-08" db="EMBL/GenBank/DDBJ databases">
        <title>Sequencing the genomes of 1000 actinobacteria strains.</title>
        <authorList>
            <person name="Klenk H.-P."/>
        </authorList>
    </citation>
    <scope>NUCLEOTIDE SEQUENCE [LARGE SCALE GENOMIC DNA]</scope>
    <source>
        <strain evidence="7 8">DSM 45507</strain>
    </source>
</reference>
<dbReference type="Gene3D" id="1.20.1540.10">
    <property type="entry name" value="Rhomboid-like"/>
    <property type="match status" value="1"/>
</dbReference>
<evidence type="ECO:0000256" key="2">
    <source>
        <dbReference type="ARBA" id="ARBA00022692"/>
    </source>
</evidence>
<evidence type="ECO:0000313" key="8">
    <source>
        <dbReference type="Proteomes" id="UP000579153"/>
    </source>
</evidence>
<evidence type="ECO:0000256" key="4">
    <source>
        <dbReference type="ARBA" id="ARBA00023136"/>
    </source>
</evidence>
<keyword evidence="2 5" id="KW-0812">Transmembrane</keyword>
<feature type="transmembrane region" description="Helical" evidence="5">
    <location>
        <begin position="49"/>
        <end position="74"/>
    </location>
</feature>
<evidence type="ECO:0000313" key="7">
    <source>
        <dbReference type="EMBL" id="MBB5774330.1"/>
    </source>
</evidence>
<keyword evidence="4 5" id="KW-0472">Membrane</keyword>
<dbReference type="Proteomes" id="UP000579153">
    <property type="component" value="Unassembled WGS sequence"/>
</dbReference>
<dbReference type="SUPFAM" id="SSF144091">
    <property type="entry name" value="Rhomboid-like"/>
    <property type="match status" value="1"/>
</dbReference>
<feature type="domain" description="Peptidase S54 rhomboid" evidence="6">
    <location>
        <begin position="41"/>
        <end position="148"/>
    </location>
</feature>
<feature type="transmembrane region" description="Helical" evidence="5">
    <location>
        <begin position="106"/>
        <end position="124"/>
    </location>
</feature>
<evidence type="ECO:0000259" key="6">
    <source>
        <dbReference type="Pfam" id="PF01694"/>
    </source>
</evidence>
<evidence type="ECO:0000256" key="5">
    <source>
        <dbReference type="SAM" id="Phobius"/>
    </source>
</evidence>
<dbReference type="RefSeq" id="WP_185068193.1">
    <property type="nucleotide sequence ID" value="NZ_JACHMB010000001.1"/>
</dbReference>
<dbReference type="GO" id="GO:0004252">
    <property type="term" value="F:serine-type endopeptidase activity"/>
    <property type="evidence" value="ECO:0007669"/>
    <property type="project" value="InterPro"/>
</dbReference>
<comment type="caution">
    <text evidence="7">The sequence shown here is derived from an EMBL/GenBank/DDBJ whole genome shotgun (WGS) entry which is preliminary data.</text>
</comment>
<dbReference type="GO" id="GO:0006508">
    <property type="term" value="P:proteolysis"/>
    <property type="evidence" value="ECO:0007669"/>
    <property type="project" value="UniProtKB-KW"/>
</dbReference>
<keyword evidence="8" id="KW-1185">Reference proteome</keyword>
<proteinExistence type="predicted"/>
<dbReference type="GO" id="GO:0016020">
    <property type="term" value="C:membrane"/>
    <property type="evidence" value="ECO:0007669"/>
    <property type="project" value="UniProtKB-SubCell"/>
</dbReference>
<dbReference type="Pfam" id="PF01694">
    <property type="entry name" value="Rhomboid"/>
    <property type="match status" value="1"/>
</dbReference>
<protein>
    <submittedName>
        <fullName evidence="7">Membrane associated rhomboid family serine protease</fullName>
    </submittedName>
</protein>
<gene>
    <name evidence="7" type="ORF">HD596_001086</name>
</gene>
<evidence type="ECO:0000256" key="1">
    <source>
        <dbReference type="ARBA" id="ARBA00004141"/>
    </source>
</evidence>
<keyword evidence="3 5" id="KW-1133">Transmembrane helix</keyword>
<dbReference type="InterPro" id="IPR035952">
    <property type="entry name" value="Rhomboid-like_sf"/>
</dbReference>
<organism evidence="7 8">
    <name type="scientific">Nonomuraea jabiensis</name>
    <dbReference type="NCBI Taxonomy" id="882448"/>
    <lineage>
        <taxon>Bacteria</taxon>
        <taxon>Bacillati</taxon>
        <taxon>Actinomycetota</taxon>
        <taxon>Actinomycetes</taxon>
        <taxon>Streptosporangiales</taxon>
        <taxon>Streptosporangiaceae</taxon>
        <taxon>Nonomuraea</taxon>
    </lineage>
</organism>
<dbReference type="InterPro" id="IPR022764">
    <property type="entry name" value="Peptidase_S54_rhomboid_dom"/>
</dbReference>
<comment type="subcellular location">
    <subcellularLocation>
        <location evidence="1">Membrane</location>
        <topology evidence="1">Multi-pass membrane protein</topology>
    </subcellularLocation>
</comment>
<accession>A0A7W9FZC7</accession>